<keyword evidence="5" id="KW-0812">Transmembrane</keyword>
<evidence type="ECO:0000256" key="4">
    <source>
        <dbReference type="ARBA" id="ARBA00022679"/>
    </source>
</evidence>
<reference evidence="7" key="1">
    <citation type="journal article" date="2019" name="G3 (Bethesda)">
        <title>Genome Assemblies of Two Rare Opportunistic Yeast Pathogens: Diutina rugosa (syn. Candida rugosa) and Trichomonascus ciferrii (syn. Candida ciferrii).</title>
        <authorList>
            <person name="Mixao V."/>
            <person name="Saus E."/>
            <person name="Hansen A.P."/>
            <person name="Lass-Florl C."/>
            <person name="Gabaldon T."/>
        </authorList>
    </citation>
    <scope>NUCLEOTIDE SEQUENCE</scope>
    <source>
        <strain evidence="7">CBS 4856</strain>
    </source>
</reference>
<dbReference type="GO" id="GO:0005794">
    <property type="term" value="C:Golgi apparatus"/>
    <property type="evidence" value="ECO:0007669"/>
    <property type="project" value="TreeGrafter"/>
</dbReference>
<evidence type="ECO:0000313" key="7">
    <source>
        <dbReference type="EMBL" id="KAA8917716.1"/>
    </source>
</evidence>
<evidence type="ECO:0000256" key="5">
    <source>
        <dbReference type="ARBA" id="ARBA00022968"/>
    </source>
</evidence>
<dbReference type="GO" id="GO:0006493">
    <property type="term" value="P:protein O-linked glycosylation"/>
    <property type="evidence" value="ECO:0007669"/>
    <property type="project" value="TreeGrafter"/>
</dbReference>
<dbReference type="GO" id="GO:0006487">
    <property type="term" value="P:protein N-linked glycosylation"/>
    <property type="evidence" value="ECO:0007669"/>
    <property type="project" value="TreeGrafter"/>
</dbReference>
<evidence type="ECO:0000256" key="1">
    <source>
        <dbReference type="ARBA" id="ARBA00004606"/>
    </source>
</evidence>
<dbReference type="FunFam" id="3.90.550.10:FF:000051">
    <property type="entry name" value="Alpha-1,2-mannosyltransferase (Ktr4)"/>
    <property type="match status" value="1"/>
</dbReference>
<evidence type="ECO:0000313" key="8">
    <source>
        <dbReference type="Proteomes" id="UP000761534"/>
    </source>
</evidence>
<dbReference type="OrthoDB" id="439943at2759"/>
<keyword evidence="8" id="KW-1185">Reference proteome</keyword>
<dbReference type="Pfam" id="PF01793">
    <property type="entry name" value="Glyco_transf_15"/>
    <property type="match status" value="1"/>
</dbReference>
<keyword evidence="5" id="KW-0735">Signal-anchor</keyword>
<dbReference type="EMBL" id="SWFS01000014">
    <property type="protein sequence ID" value="KAA8917716.1"/>
    <property type="molecule type" value="Genomic_DNA"/>
</dbReference>
<dbReference type="SUPFAM" id="SSF53448">
    <property type="entry name" value="Nucleotide-diphospho-sugar transferases"/>
    <property type="match status" value="1"/>
</dbReference>
<keyword evidence="4" id="KW-0808">Transferase</keyword>
<dbReference type="Proteomes" id="UP000761534">
    <property type="component" value="Unassembled WGS sequence"/>
</dbReference>
<dbReference type="PANTHER" id="PTHR31121:SF6">
    <property type="entry name" value="ALPHA-1,2 MANNOSYLTRANSFERASE KTR1"/>
    <property type="match status" value="1"/>
</dbReference>
<evidence type="ECO:0000256" key="2">
    <source>
        <dbReference type="ARBA" id="ARBA00007677"/>
    </source>
</evidence>
<dbReference type="GO" id="GO:0000026">
    <property type="term" value="F:alpha-1,2-mannosyltransferase activity"/>
    <property type="evidence" value="ECO:0007669"/>
    <property type="project" value="TreeGrafter"/>
</dbReference>
<name>A0A642VEB4_9ASCO</name>
<dbReference type="VEuPathDB" id="FungiDB:TRICI_000155"/>
<comment type="subcellular location">
    <subcellularLocation>
        <location evidence="1">Membrane</location>
        <topology evidence="1">Single-pass type II membrane protein</topology>
    </subcellularLocation>
</comment>
<dbReference type="PANTHER" id="PTHR31121">
    <property type="entry name" value="ALPHA-1,2 MANNOSYLTRANSFERASE KTR1"/>
    <property type="match status" value="1"/>
</dbReference>
<dbReference type="InterPro" id="IPR029044">
    <property type="entry name" value="Nucleotide-diphossugar_trans"/>
</dbReference>
<organism evidence="7 8">
    <name type="scientific">Trichomonascus ciferrii</name>
    <dbReference type="NCBI Taxonomy" id="44093"/>
    <lineage>
        <taxon>Eukaryota</taxon>
        <taxon>Fungi</taxon>
        <taxon>Dikarya</taxon>
        <taxon>Ascomycota</taxon>
        <taxon>Saccharomycotina</taxon>
        <taxon>Dipodascomycetes</taxon>
        <taxon>Dipodascales</taxon>
        <taxon>Trichomonascaceae</taxon>
        <taxon>Trichomonascus</taxon>
        <taxon>Trichomonascus ciferrii complex</taxon>
    </lineage>
</organism>
<dbReference type="PIRSF" id="PIRSF018153">
    <property type="entry name" value="Glyco_trans_15"/>
    <property type="match status" value="1"/>
</dbReference>
<dbReference type="GO" id="GO:0016020">
    <property type="term" value="C:membrane"/>
    <property type="evidence" value="ECO:0007669"/>
    <property type="project" value="UniProtKB-SubCell"/>
</dbReference>
<proteinExistence type="inferred from homology"/>
<evidence type="ECO:0000256" key="6">
    <source>
        <dbReference type="PIRSR" id="PIRSR018153-1"/>
    </source>
</evidence>
<evidence type="ECO:0000256" key="3">
    <source>
        <dbReference type="ARBA" id="ARBA00022676"/>
    </source>
</evidence>
<protein>
    <recommendedName>
        <fullName evidence="9">Glycosyltransferase family 15 protein</fullName>
    </recommendedName>
</protein>
<comment type="caution">
    <text evidence="7">The sequence shown here is derived from an EMBL/GenBank/DDBJ whole genome shotgun (WGS) entry which is preliminary data.</text>
</comment>
<feature type="active site" description="Nucleophile" evidence="6">
    <location>
        <position position="226"/>
    </location>
</feature>
<gene>
    <name evidence="7" type="ORF">TRICI_000155</name>
</gene>
<dbReference type="GO" id="GO:0000032">
    <property type="term" value="P:cell wall mannoprotein biosynthetic process"/>
    <property type="evidence" value="ECO:0007669"/>
    <property type="project" value="TreeGrafter"/>
</dbReference>
<sequence length="335" mass="40588">MSAWADKAKEATGSKERAAFVTLAQNRDLDDLLDTVRSFEDRFNHKFHYDWVFLNEEPFDEEFKDVMTSLISGNVKFGVIPKEHWSYPEWIDQEKAAERRKQMQEEGVFYGDKESYRHMCRFESGFFFQHPLMQEYRYYWRVEPSTRMFCDVEYDVFKFMRTNKKKYGWTISITEFRNTIPTLWNHTVDFIKQHPDYVHPNALENFVRDKDDRSEYNLCHYWTNFEIADMDFWRGQVYQDYFNYLDHQGGFFYERWGDAPVHSIAVSLFMDRDEVHFFDDIGYEHPPFNHCPAFQKEKNLKCHCLPKKSFDWHESSCLRVYNEAKGITPPPDYHD</sequence>
<keyword evidence="3" id="KW-0328">Glycosyltransferase</keyword>
<dbReference type="Gene3D" id="3.90.550.10">
    <property type="entry name" value="Spore Coat Polysaccharide Biosynthesis Protein SpsA, Chain A"/>
    <property type="match status" value="1"/>
</dbReference>
<accession>A0A642VEB4</accession>
<dbReference type="AlphaFoldDB" id="A0A642VEB4"/>
<dbReference type="InterPro" id="IPR002685">
    <property type="entry name" value="Glyco_trans_15"/>
</dbReference>
<comment type="similarity">
    <text evidence="2">Belongs to the glycosyltransferase 15 family.</text>
</comment>
<evidence type="ECO:0008006" key="9">
    <source>
        <dbReference type="Google" id="ProtNLM"/>
    </source>
</evidence>